<evidence type="ECO:0000256" key="2">
    <source>
        <dbReference type="ARBA" id="ARBA00022747"/>
    </source>
</evidence>
<feature type="domain" description="Type I restriction modification DNA specificity" evidence="5">
    <location>
        <begin position="3"/>
        <end position="179"/>
    </location>
</feature>
<keyword evidence="6" id="KW-0378">Hydrolase</keyword>
<reference evidence="6" key="1">
    <citation type="journal article" date="2020" name="Microorganisms">
        <title>Reliable Identification of Environmental Pseudomonas Isolates Using the rpoD Gene.</title>
        <authorList>
            <consortium name="The Broad Institute Genome Sequencing Platform"/>
            <person name="Girard L."/>
            <person name="Lood C."/>
            <person name="Rokni-Zadeh H."/>
            <person name="van Noort V."/>
            <person name="Lavigne R."/>
            <person name="De Mot R."/>
        </authorList>
    </citation>
    <scope>NUCLEOTIDE SEQUENCE</scope>
    <source>
        <strain evidence="6">OE 48.2</strain>
    </source>
</reference>
<evidence type="ECO:0000259" key="5">
    <source>
        <dbReference type="Pfam" id="PF01420"/>
    </source>
</evidence>
<dbReference type="EMBL" id="CP077090">
    <property type="protein sequence ID" value="QXI12205.1"/>
    <property type="molecule type" value="Genomic_DNA"/>
</dbReference>
<dbReference type="PANTHER" id="PTHR30408">
    <property type="entry name" value="TYPE-1 RESTRICTION ENZYME ECOKI SPECIFICITY PROTEIN"/>
    <property type="match status" value="1"/>
</dbReference>
<evidence type="ECO:0000256" key="3">
    <source>
        <dbReference type="ARBA" id="ARBA00023125"/>
    </source>
</evidence>
<comment type="similarity">
    <text evidence="1">Belongs to the type-I restriction system S methylase family.</text>
</comment>
<evidence type="ECO:0000256" key="4">
    <source>
        <dbReference type="SAM" id="Coils"/>
    </source>
</evidence>
<dbReference type="InterPro" id="IPR044946">
    <property type="entry name" value="Restrct_endonuc_typeI_TRD_sf"/>
</dbReference>
<keyword evidence="6" id="KW-0540">Nuclease</keyword>
<dbReference type="Gene3D" id="3.90.220.20">
    <property type="entry name" value="DNA methylase specificity domains"/>
    <property type="match status" value="2"/>
</dbReference>
<feature type="domain" description="Type I restriction modification DNA specificity" evidence="5">
    <location>
        <begin position="215"/>
        <end position="374"/>
    </location>
</feature>
<gene>
    <name evidence="6" type="ORF">HU754_001960</name>
</gene>
<dbReference type="EC" id="3.1.21.-" evidence="6"/>
<dbReference type="PANTHER" id="PTHR30408:SF12">
    <property type="entry name" value="TYPE I RESTRICTION ENZYME MJAVIII SPECIFICITY SUBUNIT"/>
    <property type="match status" value="1"/>
</dbReference>
<dbReference type="REBASE" id="510274">
    <property type="entry name" value="S.Psp482ORF1965P"/>
</dbReference>
<dbReference type="Gene3D" id="1.10.287.1120">
    <property type="entry name" value="Bipartite methylase S protein"/>
    <property type="match status" value="1"/>
</dbReference>
<evidence type="ECO:0000256" key="1">
    <source>
        <dbReference type="ARBA" id="ARBA00010923"/>
    </source>
</evidence>
<keyword evidence="4" id="KW-0175">Coiled coil</keyword>
<dbReference type="InterPro" id="IPR000055">
    <property type="entry name" value="Restrct_endonuc_typeI_TRD"/>
</dbReference>
<dbReference type="KEGG" id="pze:HU754_001960"/>
<reference evidence="6" key="2">
    <citation type="journal article" date="2021" name="Microorganisms">
        <title>The Ever-Expanding Pseudomonas Genus: Description of 43 New Species and Partition of the Pseudomonas putida Group.</title>
        <authorList>
            <person name="Girard L."/>
            <person name="Lood C."/>
            <person name="Hofte M."/>
            <person name="Vandamme P."/>
            <person name="Rokni-Zadeh H."/>
            <person name="van Noort V."/>
            <person name="Lavigne R."/>
            <person name="De Mot R."/>
        </authorList>
    </citation>
    <scope>NUCLEOTIDE SEQUENCE</scope>
    <source>
        <strain evidence="6">OE 48.2</strain>
    </source>
</reference>
<dbReference type="SUPFAM" id="SSF116734">
    <property type="entry name" value="DNA methylase specificity domain"/>
    <property type="match status" value="2"/>
</dbReference>
<keyword evidence="3" id="KW-0238">DNA-binding</keyword>
<sequence length="400" mass="45116">MAPEGWLKTTLKTLIDIKHGFAFKSEYFSDCGPHILMTPGHFHEEGGFRCQGSKTKYFTGEVPAGYLLKKGDVVIAMTEQAAGLLGSTALVPDGNKYLHNQRLGLIKSLDTSKIDVNFLYWLYNFKDIRKQISEQASGTKVKHTSPERLTGVLALIPPIEEQKIISELLFAWDKAINATSNLISNSKLQKAALMQLLLTEKRRLPAFKGDWTKYKFGTLFKERVETDSIDLPLLSITSDDGVIYREDVGRKDTSNADKSKYLRICIGDIGYNTMRMWQGVSGLAKFEGIVSPAYTVLIPQKEIDSIYASYLFKLPSVIHLFYRHSQGMVSDTWNLKYSNFAKIKWSIPDINEQKAIASLLSTADQEINALQRKLSNLKKEKSSLMQKLLTGKIRVNTEIQ</sequence>
<protein>
    <submittedName>
        <fullName evidence="6">Restriction endonuclease subunit S</fullName>
        <ecNumber evidence="6">3.1.21.-</ecNumber>
    </submittedName>
</protein>
<dbReference type="GO" id="GO:0003677">
    <property type="term" value="F:DNA binding"/>
    <property type="evidence" value="ECO:0007669"/>
    <property type="project" value="UniProtKB-KW"/>
</dbReference>
<proteinExistence type="inferred from homology"/>
<dbReference type="CDD" id="cd17278">
    <property type="entry name" value="RMtype1_S_LdeBORF1052P-TRD2-CR2"/>
    <property type="match status" value="1"/>
</dbReference>
<keyword evidence="2" id="KW-0680">Restriction system</keyword>
<accession>A0A9E6NQ17</accession>
<name>A0A9E6NQ17_9PSED</name>
<dbReference type="GO" id="GO:0004519">
    <property type="term" value="F:endonuclease activity"/>
    <property type="evidence" value="ECO:0007669"/>
    <property type="project" value="UniProtKB-KW"/>
</dbReference>
<dbReference type="RefSeq" id="WP_186620820.1">
    <property type="nucleotide sequence ID" value="NZ_CP077090.1"/>
</dbReference>
<dbReference type="AlphaFoldDB" id="A0A9E6NQ17"/>
<evidence type="ECO:0000313" key="7">
    <source>
        <dbReference type="Proteomes" id="UP000627092"/>
    </source>
</evidence>
<feature type="coiled-coil region" evidence="4">
    <location>
        <begin position="360"/>
        <end position="387"/>
    </location>
</feature>
<dbReference type="GO" id="GO:0016787">
    <property type="term" value="F:hydrolase activity"/>
    <property type="evidence" value="ECO:0007669"/>
    <property type="project" value="UniProtKB-KW"/>
</dbReference>
<dbReference type="InterPro" id="IPR052021">
    <property type="entry name" value="Type-I_RS_S_subunit"/>
</dbReference>
<dbReference type="Pfam" id="PF01420">
    <property type="entry name" value="Methylase_S"/>
    <property type="match status" value="2"/>
</dbReference>
<organism evidence="6 7">
    <name type="scientific">Pseudomonas zeae</name>
    <dbReference type="NCBI Taxonomy" id="2745510"/>
    <lineage>
        <taxon>Bacteria</taxon>
        <taxon>Pseudomonadati</taxon>
        <taxon>Pseudomonadota</taxon>
        <taxon>Gammaproteobacteria</taxon>
        <taxon>Pseudomonadales</taxon>
        <taxon>Pseudomonadaceae</taxon>
        <taxon>Pseudomonas</taxon>
    </lineage>
</organism>
<dbReference type="Proteomes" id="UP000627092">
    <property type="component" value="Chromosome"/>
</dbReference>
<dbReference type="GO" id="GO:0009307">
    <property type="term" value="P:DNA restriction-modification system"/>
    <property type="evidence" value="ECO:0007669"/>
    <property type="project" value="UniProtKB-KW"/>
</dbReference>
<evidence type="ECO:0000313" key="6">
    <source>
        <dbReference type="EMBL" id="QXI12205.1"/>
    </source>
</evidence>
<keyword evidence="6" id="KW-0255">Endonuclease</keyword>